<dbReference type="EMBL" id="JAIWYP010000013">
    <property type="protein sequence ID" value="KAH3722220.1"/>
    <property type="molecule type" value="Genomic_DNA"/>
</dbReference>
<protein>
    <submittedName>
        <fullName evidence="1">Uncharacterized protein</fullName>
    </submittedName>
</protein>
<name>A0A9D4CEV7_DREPO</name>
<organism evidence="1 2">
    <name type="scientific">Dreissena polymorpha</name>
    <name type="common">Zebra mussel</name>
    <name type="synonym">Mytilus polymorpha</name>
    <dbReference type="NCBI Taxonomy" id="45954"/>
    <lineage>
        <taxon>Eukaryota</taxon>
        <taxon>Metazoa</taxon>
        <taxon>Spiralia</taxon>
        <taxon>Lophotrochozoa</taxon>
        <taxon>Mollusca</taxon>
        <taxon>Bivalvia</taxon>
        <taxon>Autobranchia</taxon>
        <taxon>Heteroconchia</taxon>
        <taxon>Euheterodonta</taxon>
        <taxon>Imparidentia</taxon>
        <taxon>Neoheterodontei</taxon>
        <taxon>Myida</taxon>
        <taxon>Dreissenoidea</taxon>
        <taxon>Dreissenidae</taxon>
        <taxon>Dreissena</taxon>
    </lineage>
</organism>
<proteinExistence type="predicted"/>
<evidence type="ECO:0000313" key="1">
    <source>
        <dbReference type="EMBL" id="KAH3722220.1"/>
    </source>
</evidence>
<dbReference type="AlphaFoldDB" id="A0A9D4CEV7"/>
<keyword evidence="2" id="KW-1185">Reference proteome</keyword>
<gene>
    <name evidence="1" type="ORF">DPMN_065176</name>
</gene>
<evidence type="ECO:0000313" key="2">
    <source>
        <dbReference type="Proteomes" id="UP000828390"/>
    </source>
</evidence>
<accession>A0A9D4CEV7</accession>
<sequence>MQLTSWMSYLRTSFMKVGMFVSKVLRVHWSHTWAVRHAHRHGAKTMERQGMGPF</sequence>
<dbReference type="Proteomes" id="UP000828390">
    <property type="component" value="Unassembled WGS sequence"/>
</dbReference>
<comment type="caution">
    <text evidence="1">The sequence shown here is derived from an EMBL/GenBank/DDBJ whole genome shotgun (WGS) entry which is preliminary data.</text>
</comment>
<reference evidence="1" key="1">
    <citation type="journal article" date="2019" name="bioRxiv">
        <title>The Genome of the Zebra Mussel, Dreissena polymorpha: A Resource for Invasive Species Research.</title>
        <authorList>
            <person name="McCartney M.A."/>
            <person name="Auch B."/>
            <person name="Kono T."/>
            <person name="Mallez S."/>
            <person name="Zhang Y."/>
            <person name="Obille A."/>
            <person name="Becker A."/>
            <person name="Abrahante J.E."/>
            <person name="Garbe J."/>
            <person name="Badalamenti J.P."/>
            <person name="Herman A."/>
            <person name="Mangelson H."/>
            <person name="Liachko I."/>
            <person name="Sullivan S."/>
            <person name="Sone E.D."/>
            <person name="Koren S."/>
            <person name="Silverstein K.A.T."/>
            <person name="Beckman K.B."/>
            <person name="Gohl D.M."/>
        </authorList>
    </citation>
    <scope>NUCLEOTIDE SEQUENCE</scope>
    <source>
        <strain evidence="1">Duluth1</strain>
        <tissue evidence="1">Whole animal</tissue>
    </source>
</reference>
<reference evidence="1" key="2">
    <citation type="submission" date="2020-11" db="EMBL/GenBank/DDBJ databases">
        <authorList>
            <person name="McCartney M.A."/>
            <person name="Auch B."/>
            <person name="Kono T."/>
            <person name="Mallez S."/>
            <person name="Becker A."/>
            <person name="Gohl D.M."/>
            <person name="Silverstein K.A.T."/>
            <person name="Koren S."/>
            <person name="Bechman K.B."/>
            <person name="Herman A."/>
            <person name="Abrahante J.E."/>
            <person name="Garbe J."/>
        </authorList>
    </citation>
    <scope>NUCLEOTIDE SEQUENCE</scope>
    <source>
        <strain evidence="1">Duluth1</strain>
        <tissue evidence="1">Whole animal</tissue>
    </source>
</reference>